<dbReference type="InterPro" id="IPR050482">
    <property type="entry name" value="Sensor_HK_TwoCompSys"/>
</dbReference>
<evidence type="ECO:0000259" key="10">
    <source>
        <dbReference type="Pfam" id="PF07730"/>
    </source>
</evidence>
<dbReference type="InterPro" id="IPR011712">
    <property type="entry name" value="Sig_transdc_His_kin_sub3_dim/P"/>
</dbReference>
<evidence type="ECO:0000313" key="11">
    <source>
        <dbReference type="EMBL" id="MBW0136021.1"/>
    </source>
</evidence>
<evidence type="ECO:0000256" key="8">
    <source>
        <dbReference type="ARBA" id="ARBA00023012"/>
    </source>
</evidence>
<evidence type="ECO:0000256" key="3">
    <source>
        <dbReference type="ARBA" id="ARBA00022553"/>
    </source>
</evidence>
<keyword evidence="9" id="KW-1133">Transmembrane helix</keyword>
<keyword evidence="4" id="KW-0808">Transferase</keyword>
<dbReference type="Proteomes" id="UP000694287">
    <property type="component" value="Unassembled WGS sequence"/>
</dbReference>
<evidence type="ECO:0000256" key="7">
    <source>
        <dbReference type="ARBA" id="ARBA00022840"/>
    </source>
</evidence>
<keyword evidence="6 11" id="KW-0418">Kinase</keyword>
<evidence type="ECO:0000313" key="12">
    <source>
        <dbReference type="Proteomes" id="UP000694287"/>
    </source>
</evidence>
<feature type="transmembrane region" description="Helical" evidence="9">
    <location>
        <begin position="122"/>
        <end position="143"/>
    </location>
</feature>
<proteinExistence type="predicted"/>
<dbReference type="EC" id="2.7.13.3" evidence="2"/>
<evidence type="ECO:0000256" key="4">
    <source>
        <dbReference type="ARBA" id="ARBA00022679"/>
    </source>
</evidence>
<dbReference type="RefSeq" id="WP_218603427.1">
    <property type="nucleotide sequence ID" value="NZ_JADQDJ010000128.1"/>
</dbReference>
<dbReference type="EMBL" id="JADQDK010000001">
    <property type="protein sequence ID" value="MBW0136021.1"/>
    <property type="molecule type" value="Genomic_DNA"/>
</dbReference>
<sequence length="374" mass="39531">MRELPRRERLGDVAALVCTAAGGMLGVSTDVLPGGVDVWEATGLVLAVGALLAIFRRRRAPVLFAVATLLLGTWTPLAGFVGLVGVYTVAVYRSRGTAVWVTAFAVVVSVVDLWFDVPDPVEFRWVTGVVLGLTLAAAGWGLFVGARRELMASLWERAERAEADLAQRAERARSAERARIAREMHDVLGHRLSLLSVHAGALELRGDLPPADVRRTAGVLRETATAALADLRGILLVLREEEPGVDAPQPRLADVPDLVTQSRTAGVTVELTHDVPGAPPDQLGRTAYRIVQEGLTNARRHAAGAPVHVEVAGRPGAELSVRVVSGPGLAGPDRGSGTGLIGLRERVALAGGELGDAVDDAGRHVLTATMPWPR</sequence>
<dbReference type="PANTHER" id="PTHR24421">
    <property type="entry name" value="NITRATE/NITRITE SENSOR PROTEIN NARX-RELATED"/>
    <property type="match status" value="1"/>
</dbReference>
<dbReference type="GO" id="GO:0016301">
    <property type="term" value="F:kinase activity"/>
    <property type="evidence" value="ECO:0007669"/>
    <property type="project" value="UniProtKB-KW"/>
</dbReference>
<keyword evidence="9" id="KW-0472">Membrane</keyword>
<keyword evidence="5" id="KW-0547">Nucleotide-binding</keyword>
<accession>A0ABS6UUS9</accession>
<evidence type="ECO:0000256" key="1">
    <source>
        <dbReference type="ARBA" id="ARBA00000085"/>
    </source>
</evidence>
<feature type="transmembrane region" description="Helical" evidence="9">
    <location>
        <begin position="12"/>
        <end position="32"/>
    </location>
</feature>
<dbReference type="Pfam" id="PF07730">
    <property type="entry name" value="HisKA_3"/>
    <property type="match status" value="1"/>
</dbReference>
<reference evidence="11 12" key="1">
    <citation type="submission" date="2020-11" db="EMBL/GenBank/DDBJ databases">
        <title>Pseudonocardia abyssalis sp. nov. and Pseudonocardia oceani sp. nov., description and phylogenomic analysis of two novel actinomycetes isolated from the deep Southern Ocean.</title>
        <authorList>
            <person name="Parra J."/>
        </authorList>
    </citation>
    <scope>NUCLEOTIDE SEQUENCE [LARGE SCALE GENOMIC DNA]</scope>
    <source>
        <strain evidence="11 12">KRD-168</strain>
    </source>
</reference>
<dbReference type="PANTHER" id="PTHR24421:SF10">
    <property type="entry name" value="NITRATE_NITRITE SENSOR PROTEIN NARQ"/>
    <property type="match status" value="1"/>
</dbReference>
<keyword evidence="9" id="KW-0812">Transmembrane</keyword>
<protein>
    <recommendedName>
        <fullName evidence="2">histidine kinase</fullName>
        <ecNumber evidence="2">2.7.13.3</ecNumber>
    </recommendedName>
</protein>
<name>A0ABS6UUS9_9PSEU</name>
<dbReference type="CDD" id="cd16917">
    <property type="entry name" value="HATPase_UhpB-NarQ-NarX-like"/>
    <property type="match status" value="1"/>
</dbReference>
<evidence type="ECO:0000256" key="5">
    <source>
        <dbReference type="ARBA" id="ARBA00022741"/>
    </source>
</evidence>
<organism evidence="11 12">
    <name type="scientific">Pseudonocardia abyssalis</name>
    <dbReference type="NCBI Taxonomy" id="2792008"/>
    <lineage>
        <taxon>Bacteria</taxon>
        <taxon>Bacillati</taxon>
        <taxon>Actinomycetota</taxon>
        <taxon>Actinomycetes</taxon>
        <taxon>Pseudonocardiales</taxon>
        <taxon>Pseudonocardiaceae</taxon>
        <taxon>Pseudonocardia</taxon>
    </lineage>
</organism>
<evidence type="ECO:0000256" key="9">
    <source>
        <dbReference type="SAM" id="Phobius"/>
    </source>
</evidence>
<keyword evidence="8" id="KW-0902">Two-component regulatory system</keyword>
<feature type="domain" description="Signal transduction histidine kinase subgroup 3 dimerisation and phosphoacceptor" evidence="10">
    <location>
        <begin position="176"/>
        <end position="241"/>
    </location>
</feature>
<keyword evidence="12" id="KW-1185">Reference proteome</keyword>
<feature type="transmembrane region" description="Helical" evidence="9">
    <location>
        <begin position="38"/>
        <end position="55"/>
    </location>
</feature>
<gene>
    <name evidence="11" type="ORF">I4I81_17380</name>
</gene>
<evidence type="ECO:0000256" key="2">
    <source>
        <dbReference type="ARBA" id="ARBA00012438"/>
    </source>
</evidence>
<evidence type="ECO:0000256" key="6">
    <source>
        <dbReference type="ARBA" id="ARBA00022777"/>
    </source>
</evidence>
<comment type="catalytic activity">
    <reaction evidence="1">
        <text>ATP + protein L-histidine = ADP + protein N-phospho-L-histidine.</text>
        <dbReference type="EC" id="2.7.13.3"/>
    </reaction>
</comment>
<comment type="caution">
    <text evidence="11">The sequence shown here is derived from an EMBL/GenBank/DDBJ whole genome shotgun (WGS) entry which is preliminary data.</text>
</comment>
<keyword evidence="3" id="KW-0597">Phosphoprotein</keyword>
<feature type="transmembrane region" description="Helical" evidence="9">
    <location>
        <begin position="98"/>
        <end position="115"/>
    </location>
</feature>
<keyword evidence="7" id="KW-0067">ATP-binding</keyword>
<feature type="transmembrane region" description="Helical" evidence="9">
    <location>
        <begin position="62"/>
        <end position="92"/>
    </location>
</feature>